<accession>D7FHV0</accession>
<organism evidence="2 3">
    <name type="scientific">Ectocarpus siliculosus</name>
    <name type="common">Brown alga</name>
    <name type="synonym">Conferva siliculosa</name>
    <dbReference type="NCBI Taxonomy" id="2880"/>
    <lineage>
        <taxon>Eukaryota</taxon>
        <taxon>Sar</taxon>
        <taxon>Stramenopiles</taxon>
        <taxon>Ochrophyta</taxon>
        <taxon>PX clade</taxon>
        <taxon>Phaeophyceae</taxon>
        <taxon>Ectocarpales</taxon>
        <taxon>Ectocarpaceae</taxon>
        <taxon>Ectocarpus</taxon>
    </lineage>
</organism>
<evidence type="ECO:0000256" key="1">
    <source>
        <dbReference type="SAM" id="Phobius"/>
    </source>
</evidence>
<feature type="transmembrane region" description="Helical" evidence="1">
    <location>
        <begin position="170"/>
        <end position="191"/>
    </location>
</feature>
<keyword evidence="1" id="KW-1133">Transmembrane helix</keyword>
<dbReference type="OrthoDB" id="5950997at2759"/>
<gene>
    <name evidence="2" type="ORF">Esi_1119_0003</name>
</gene>
<dbReference type="EMBL" id="FN649760">
    <property type="protein sequence ID" value="CBJ34148.1"/>
    <property type="molecule type" value="Genomic_DNA"/>
</dbReference>
<evidence type="ECO:0000313" key="2">
    <source>
        <dbReference type="EMBL" id="CBJ34148.1"/>
    </source>
</evidence>
<proteinExistence type="predicted"/>
<feature type="transmembrane region" description="Helical" evidence="1">
    <location>
        <begin position="87"/>
        <end position="110"/>
    </location>
</feature>
<feature type="transmembrane region" description="Helical" evidence="1">
    <location>
        <begin position="142"/>
        <end position="164"/>
    </location>
</feature>
<feature type="transmembrane region" description="Helical" evidence="1">
    <location>
        <begin position="198"/>
        <end position="219"/>
    </location>
</feature>
<evidence type="ECO:0000313" key="3">
    <source>
        <dbReference type="Proteomes" id="UP000002630"/>
    </source>
</evidence>
<keyword evidence="1" id="KW-0472">Membrane</keyword>
<name>D7FHV0_ECTSI</name>
<keyword evidence="1" id="KW-0812">Transmembrane</keyword>
<dbReference type="Proteomes" id="UP000002630">
    <property type="component" value="Unassembled WGS sequence"/>
</dbReference>
<keyword evidence="3" id="KW-1185">Reference proteome</keyword>
<dbReference type="AlphaFoldDB" id="D7FHV0"/>
<sequence length="221" mass="23678">MSPLTPPPHPETTFLFQFITAVYLEKAVYDGGAISVDTVSGGDSSGEETSASTQALNATVDDENSVHLLCQNTTFVGNVAGERGGSLYSSTVVVMALTGVVLVVGVVIVLNDLVGNPALTDLSETHFSVMSRRIRTIPFHKLKIPFVVLQIITQYASITSIEFAPVFQTFLSTISVINLDLGWVLTSVCIIDVNFYGNLIAATVGPLMVLLVLAATYLYTW</sequence>
<dbReference type="InParanoid" id="D7FHV0"/>
<protein>
    <submittedName>
        <fullName evidence="2">Uncharacterized protein</fullName>
    </submittedName>
</protein>
<reference evidence="2 3" key="1">
    <citation type="journal article" date="2010" name="Nature">
        <title>The Ectocarpus genome and the independent evolution of multicellularity in brown algae.</title>
        <authorList>
            <person name="Cock J.M."/>
            <person name="Sterck L."/>
            <person name="Rouze P."/>
            <person name="Scornet D."/>
            <person name="Allen A.E."/>
            <person name="Amoutzias G."/>
            <person name="Anthouard V."/>
            <person name="Artiguenave F."/>
            <person name="Aury J.M."/>
            <person name="Badger J.H."/>
            <person name="Beszteri B."/>
            <person name="Billiau K."/>
            <person name="Bonnet E."/>
            <person name="Bothwell J.H."/>
            <person name="Bowler C."/>
            <person name="Boyen C."/>
            <person name="Brownlee C."/>
            <person name="Carrano C.J."/>
            <person name="Charrier B."/>
            <person name="Cho G.Y."/>
            <person name="Coelho S.M."/>
            <person name="Collen J."/>
            <person name="Corre E."/>
            <person name="Da Silva C."/>
            <person name="Delage L."/>
            <person name="Delaroque N."/>
            <person name="Dittami S.M."/>
            <person name="Doulbeau S."/>
            <person name="Elias M."/>
            <person name="Farnham G."/>
            <person name="Gachon C.M."/>
            <person name="Gschloessl B."/>
            <person name="Heesch S."/>
            <person name="Jabbari K."/>
            <person name="Jubin C."/>
            <person name="Kawai H."/>
            <person name="Kimura K."/>
            <person name="Kloareg B."/>
            <person name="Kupper F.C."/>
            <person name="Lang D."/>
            <person name="Le Bail A."/>
            <person name="Leblanc C."/>
            <person name="Lerouge P."/>
            <person name="Lohr M."/>
            <person name="Lopez P.J."/>
            <person name="Martens C."/>
            <person name="Maumus F."/>
            <person name="Michel G."/>
            <person name="Miranda-Saavedra D."/>
            <person name="Morales J."/>
            <person name="Moreau H."/>
            <person name="Motomura T."/>
            <person name="Nagasato C."/>
            <person name="Napoli C.A."/>
            <person name="Nelson D.R."/>
            <person name="Nyvall-Collen P."/>
            <person name="Peters A.F."/>
            <person name="Pommier C."/>
            <person name="Potin P."/>
            <person name="Poulain J."/>
            <person name="Quesneville H."/>
            <person name="Read B."/>
            <person name="Rensing S.A."/>
            <person name="Ritter A."/>
            <person name="Rousvoal S."/>
            <person name="Samanta M."/>
            <person name="Samson G."/>
            <person name="Schroeder D.C."/>
            <person name="Segurens B."/>
            <person name="Strittmatter M."/>
            <person name="Tonon T."/>
            <person name="Tregear J.W."/>
            <person name="Valentin K."/>
            <person name="von Dassow P."/>
            <person name="Yamagishi T."/>
            <person name="Van de Peer Y."/>
            <person name="Wincker P."/>
        </authorList>
    </citation>
    <scope>NUCLEOTIDE SEQUENCE [LARGE SCALE GENOMIC DNA]</scope>
    <source>
        <strain evidence="3">Ec32 / CCAP1310/4</strain>
    </source>
</reference>